<feature type="compositionally biased region" description="Acidic residues" evidence="1">
    <location>
        <begin position="200"/>
        <end position="221"/>
    </location>
</feature>
<dbReference type="PANTHER" id="PTHR31840:SF1">
    <property type="entry name" value="COILED-COIL DOMAIN-CONTAINING PROTEIN 97"/>
    <property type="match status" value="1"/>
</dbReference>
<reference evidence="3" key="1">
    <citation type="submission" date="2021-01" db="UniProtKB">
        <authorList>
            <consortium name="EnsemblPlants"/>
        </authorList>
    </citation>
    <scope>IDENTIFICATION</scope>
</reference>
<protein>
    <recommendedName>
        <fullName evidence="2">CCD97-like C-terminal domain-containing protein</fullName>
    </recommendedName>
</protein>
<evidence type="ECO:0000256" key="1">
    <source>
        <dbReference type="SAM" id="MobiDB-lite"/>
    </source>
</evidence>
<accession>A0A7N1A562</accession>
<evidence type="ECO:0000259" key="2">
    <source>
        <dbReference type="Pfam" id="PF09747"/>
    </source>
</evidence>
<name>A0A7N1A562_KALFE</name>
<dbReference type="EnsemblPlants" id="Kaladp0086s0034.1.v1.1">
    <property type="protein sequence ID" value="Kaladp0086s0034.1.v1.1"/>
    <property type="gene ID" value="Kaladp0086s0034.v1.1"/>
</dbReference>
<dbReference type="AlphaFoldDB" id="A0A7N1A562"/>
<feature type="region of interest" description="Disordered" evidence="1">
    <location>
        <begin position="191"/>
        <end position="250"/>
    </location>
</feature>
<proteinExistence type="predicted"/>
<dbReference type="PANTHER" id="PTHR31840">
    <property type="entry name" value="COILED-COIL DOMAIN-CONTAINING PROTEIN 97"/>
    <property type="match status" value="1"/>
</dbReference>
<sequence>MAATDTATFEARESIAERLSENGDLYFPRTVQAVAAVSQSQRKSILLDLLSRDAAVFLERYGAKLTSEELKYFDALDSDYEINWHLKHLRSIMSPTADELRSRSAKVKNRRRAFMDKLIYDGQYFSEDAMREREPYLHYEYIGKFQDMTGRRMARPGERWSDTLMRRSEEAMLIAKIRSEQQRLGVAEKDWVGNERLQEEETDEMEEEEEEEEMEEEEEEEKERQVNENGGMAKEPEQGSQALKVAPDHAAAETLQQIEKEIPSAEELQDRMEQFTILMQEKFLAGDDTEHVDYAKIDEDETLDDHWSKEANLDAEEKYFDQD</sequence>
<dbReference type="InterPro" id="IPR040233">
    <property type="entry name" value="CCD97-like_C"/>
</dbReference>
<dbReference type="Pfam" id="PF09747">
    <property type="entry name" value="CCD97-like_C"/>
    <property type="match status" value="1"/>
</dbReference>
<dbReference type="Proteomes" id="UP000594263">
    <property type="component" value="Unplaced"/>
</dbReference>
<keyword evidence="4" id="KW-1185">Reference proteome</keyword>
<dbReference type="InterPro" id="IPR018613">
    <property type="entry name" value="Ccdc97-like"/>
</dbReference>
<feature type="domain" description="CCD97-like C-terminal" evidence="2">
    <location>
        <begin position="109"/>
        <end position="323"/>
    </location>
</feature>
<dbReference type="OMA" id="LDVYMRH"/>
<organism evidence="3 4">
    <name type="scientific">Kalanchoe fedtschenkoi</name>
    <name type="common">Lavender scallops</name>
    <name type="synonym">South American air plant</name>
    <dbReference type="NCBI Taxonomy" id="63787"/>
    <lineage>
        <taxon>Eukaryota</taxon>
        <taxon>Viridiplantae</taxon>
        <taxon>Streptophyta</taxon>
        <taxon>Embryophyta</taxon>
        <taxon>Tracheophyta</taxon>
        <taxon>Spermatophyta</taxon>
        <taxon>Magnoliopsida</taxon>
        <taxon>eudicotyledons</taxon>
        <taxon>Gunneridae</taxon>
        <taxon>Pentapetalae</taxon>
        <taxon>Saxifragales</taxon>
        <taxon>Crassulaceae</taxon>
        <taxon>Kalanchoe</taxon>
    </lineage>
</organism>
<dbReference type="Gramene" id="Kaladp0086s0034.1.v1.1">
    <property type="protein sequence ID" value="Kaladp0086s0034.1.v1.1"/>
    <property type="gene ID" value="Kaladp0086s0034.v1.1"/>
</dbReference>
<evidence type="ECO:0000313" key="4">
    <source>
        <dbReference type="Proteomes" id="UP000594263"/>
    </source>
</evidence>
<evidence type="ECO:0000313" key="3">
    <source>
        <dbReference type="EnsemblPlants" id="Kaladp0086s0034.1.v1.1"/>
    </source>
</evidence>